<gene>
    <name evidence="1" type="ORF">SAMEA4412673_00695</name>
</gene>
<dbReference type="KEGG" id="smiz:4412673_00695"/>
<sequence length="110" mass="11975">MGRAYSIRPYSIEGFPATFDHNHGLSSNLLNPGIKPDLGLSSHPVPSAAPKGILVQNQILYHPLILQTSIVGQLFSKLVFSCGPIDSKSQILGSLLADVWHLPSMHRLIH</sequence>
<organism evidence="1 2">
    <name type="scientific">Sphingobacterium mizutaii</name>
    <dbReference type="NCBI Taxonomy" id="1010"/>
    <lineage>
        <taxon>Bacteria</taxon>
        <taxon>Pseudomonadati</taxon>
        <taxon>Bacteroidota</taxon>
        <taxon>Sphingobacteriia</taxon>
        <taxon>Sphingobacteriales</taxon>
        <taxon>Sphingobacteriaceae</taxon>
        <taxon>Sphingobacterium</taxon>
    </lineage>
</organism>
<protein>
    <submittedName>
        <fullName evidence="1">Uncharacterized protein</fullName>
    </submittedName>
</protein>
<dbReference type="AlphaFoldDB" id="A0AAJ4X960"/>
<evidence type="ECO:0000313" key="1">
    <source>
        <dbReference type="EMBL" id="SNV42740.1"/>
    </source>
</evidence>
<dbReference type="EMBL" id="LT906468">
    <property type="protein sequence ID" value="SNV42740.1"/>
    <property type="molecule type" value="Genomic_DNA"/>
</dbReference>
<name>A0AAJ4X960_9SPHI</name>
<proteinExistence type="predicted"/>
<accession>A0AAJ4X960</accession>
<reference evidence="1 2" key="1">
    <citation type="submission" date="2017-06" db="EMBL/GenBank/DDBJ databases">
        <authorList>
            <consortium name="Pathogen Informatics"/>
        </authorList>
    </citation>
    <scope>NUCLEOTIDE SEQUENCE [LARGE SCALE GENOMIC DNA]</scope>
    <source>
        <strain evidence="1 2">NCTC12149</strain>
    </source>
</reference>
<dbReference type="Proteomes" id="UP000215355">
    <property type="component" value="Chromosome 1"/>
</dbReference>
<evidence type="ECO:0000313" key="2">
    <source>
        <dbReference type="Proteomes" id="UP000215355"/>
    </source>
</evidence>